<feature type="transmembrane region" description="Helical" evidence="1">
    <location>
        <begin position="56"/>
        <end position="76"/>
    </location>
</feature>
<evidence type="ECO:0000313" key="2">
    <source>
        <dbReference type="EMBL" id="KAK3102108.1"/>
    </source>
</evidence>
<feature type="transmembrane region" description="Helical" evidence="1">
    <location>
        <begin position="25"/>
        <end position="44"/>
    </location>
</feature>
<evidence type="ECO:0000313" key="3">
    <source>
        <dbReference type="Proteomes" id="UP001186944"/>
    </source>
</evidence>
<keyword evidence="1" id="KW-0472">Membrane</keyword>
<feature type="transmembrane region" description="Helical" evidence="1">
    <location>
        <begin position="108"/>
        <end position="130"/>
    </location>
</feature>
<sequence length="131" mass="14411">MMFISGITAAMGFQEGHYEIPDDDVIFYSVLYSVITVIFAMAVLSKFITNELRLGFRSILSLLVLFLGEPLCQFLIKGPGGVLTFAAICLLIYSVLPASHLPVGNKAVLITGMPVYILYFLPSDIINVLFK</sequence>
<reference evidence="2" key="1">
    <citation type="submission" date="2019-08" db="EMBL/GenBank/DDBJ databases">
        <title>The improved chromosome-level genome for the pearl oyster Pinctada fucata martensii using PacBio sequencing and Hi-C.</title>
        <authorList>
            <person name="Zheng Z."/>
        </authorList>
    </citation>
    <scope>NUCLEOTIDE SEQUENCE</scope>
    <source>
        <strain evidence="2">ZZ-2019</strain>
        <tissue evidence="2">Adductor muscle</tissue>
    </source>
</reference>
<comment type="caution">
    <text evidence="2">The sequence shown here is derived from an EMBL/GenBank/DDBJ whole genome shotgun (WGS) entry which is preliminary data.</text>
</comment>
<gene>
    <name evidence="2" type="ORF">FSP39_008863</name>
</gene>
<proteinExistence type="predicted"/>
<evidence type="ECO:0000256" key="1">
    <source>
        <dbReference type="SAM" id="Phobius"/>
    </source>
</evidence>
<protein>
    <submittedName>
        <fullName evidence="2">Uncharacterized protein</fullName>
    </submittedName>
</protein>
<dbReference type="Proteomes" id="UP001186944">
    <property type="component" value="Unassembled WGS sequence"/>
</dbReference>
<keyword evidence="3" id="KW-1185">Reference proteome</keyword>
<dbReference type="AlphaFoldDB" id="A0AA89C721"/>
<feature type="transmembrane region" description="Helical" evidence="1">
    <location>
        <begin position="82"/>
        <end position="101"/>
    </location>
</feature>
<name>A0AA89C721_PINIB</name>
<keyword evidence="1" id="KW-0812">Transmembrane</keyword>
<dbReference type="EMBL" id="VSWD01000005">
    <property type="protein sequence ID" value="KAK3102108.1"/>
    <property type="molecule type" value="Genomic_DNA"/>
</dbReference>
<accession>A0AA89C721</accession>
<organism evidence="2 3">
    <name type="scientific">Pinctada imbricata</name>
    <name type="common">Atlantic pearl-oyster</name>
    <name type="synonym">Pinctada martensii</name>
    <dbReference type="NCBI Taxonomy" id="66713"/>
    <lineage>
        <taxon>Eukaryota</taxon>
        <taxon>Metazoa</taxon>
        <taxon>Spiralia</taxon>
        <taxon>Lophotrochozoa</taxon>
        <taxon>Mollusca</taxon>
        <taxon>Bivalvia</taxon>
        <taxon>Autobranchia</taxon>
        <taxon>Pteriomorphia</taxon>
        <taxon>Pterioida</taxon>
        <taxon>Pterioidea</taxon>
        <taxon>Pteriidae</taxon>
        <taxon>Pinctada</taxon>
    </lineage>
</organism>
<keyword evidence="1" id="KW-1133">Transmembrane helix</keyword>